<keyword evidence="3" id="KW-1185">Reference proteome</keyword>
<accession>A0ABX2IFS9</accession>
<dbReference type="EMBL" id="JABCSC020000002">
    <property type="protein sequence ID" value="NSL55072.1"/>
    <property type="molecule type" value="Genomic_DNA"/>
</dbReference>
<organism evidence="2 3">
    <name type="scientific">Uliginosibacterium aquaticum</name>
    <dbReference type="NCBI Taxonomy" id="2731212"/>
    <lineage>
        <taxon>Bacteria</taxon>
        <taxon>Pseudomonadati</taxon>
        <taxon>Pseudomonadota</taxon>
        <taxon>Betaproteobacteria</taxon>
        <taxon>Rhodocyclales</taxon>
        <taxon>Zoogloeaceae</taxon>
        <taxon>Uliginosibacterium</taxon>
    </lineage>
</organism>
<evidence type="ECO:0000313" key="2">
    <source>
        <dbReference type="EMBL" id="NSL55072.1"/>
    </source>
</evidence>
<evidence type="ECO:0000313" key="3">
    <source>
        <dbReference type="Proteomes" id="UP000778523"/>
    </source>
</evidence>
<evidence type="ECO:0000259" key="1">
    <source>
        <dbReference type="PROSITE" id="PS50914"/>
    </source>
</evidence>
<comment type="caution">
    <text evidence="2">The sequence shown here is derived from an EMBL/GenBank/DDBJ whole genome shotgun (WGS) entry which is preliminary data.</text>
</comment>
<dbReference type="PROSITE" id="PS50914">
    <property type="entry name" value="BON"/>
    <property type="match status" value="1"/>
</dbReference>
<dbReference type="RefSeq" id="WP_170021546.1">
    <property type="nucleotide sequence ID" value="NZ_JABCSC020000002.1"/>
</dbReference>
<name>A0ABX2IFS9_9RHOO</name>
<gene>
    <name evidence="2" type="ORF">HJ583_008570</name>
</gene>
<reference evidence="2 3" key="1">
    <citation type="submission" date="2020-06" db="EMBL/GenBank/DDBJ databases">
        <title>Draft genome of Uliginosibacterium sp. IMCC34675.</title>
        <authorList>
            <person name="Song J."/>
        </authorList>
    </citation>
    <scope>NUCLEOTIDE SEQUENCE [LARGE SCALE GENOMIC DNA]</scope>
    <source>
        <strain evidence="2 3">IMCC34675</strain>
    </source>
</reference>
<sequence>MKNDSQIREDVIAELKWEPSICADSIGVMVEDGVFTLAGPVESYAEKSQAEHAALGVGSCRSSPGI</sequence>
<proteinExistence type="predicted"/>
<dbReference type="InterPro" id="IPR007055">
    <property type="entry name" value="BON_dom"/>
</dbReference>
<dbReference type="Gene3D" id="3.30.1340.30">
    <property type="match status" value="1"/>
</dbReference>
<dbReference type="Pfam" id="PF04972">
    <property type="entry name" value="BON"/>
    <property type="match status" value="1"/>
</dbReference>
<feature type="domain" description="BON" evidence="1">
    <location>
        <begin position="3"/>
        <end position="66"/>
    </location>
</feature>
<dbReference type="Proteomes" id="UP000778523">
    <property type="component" value="Unassembled WGS sequence"/>
</dbReference>
<protein>
    <submittedName>
        <fullName evidence="2">BON domain-containing protein</fullName>
    </submittedName>
</protein>